<sequence>MSAVDILLGDWDKSSSVRSRPQAYDCLSLADPTTLAGAEAIAAEEGCKSISLHVFPDNVGAARLYQCSRYQETDTPNLLRKSLPHSANPSP</sequence>
<protein>
    <submittedName>
        <fullName evidence="1">Uncharacterized protein</fullName>
    </submittedName>
</protein>
<proteinExistence type="predicted"/>
<keyword evidence="2" id="KW-1185">Reference proteome</keyword>
<dbReference type="Gene3D" id="3.40.630.30">
    <property type="match status" value="1"/>
</dbReference>
<organism evidence="1 2">
    <name type="scientific">Pandoraea nosoerga</name>
    <dbReference type="NCBI Taxonomy" id="2508296"/>
    <lineage>
        <taxon>Bacteria</taxon>
        <taxon>Pseudomonadati</taxon>
        <taxon>Pseudomonadota</taxon>
        <taxon>Betaproteobacteria</taxon>
        <taxon>Burkholderiales</taxon>
        <taxon>Burkholderiaceae</taxon>
        <taxon>Pandoraea</taxon>
    </lineage>
</organism>
<accession>A0A5E4UK14</accession>
<dbReference type="InterPro" id="IPR016181">
    <property type="entry name" value="Acyl_CoA_acyltransferase"/>
</dbReference>
<name>A0A5E4UK14_9BURK</name>
<evidence type="ECO:0000313" key="1">
    <source>
        <dbReference type="EMBL" id="VVD99408.1"/>
    </source>
</evidence>
<dbReference type="EMBL" id="CABPSC010000006">
    <property type="protein sequence ID" value="VVD99408.1"/>
    <property type="molecule type" value="Genomic_DNA"/>
</dbReference>
<dbReference type="AlphaFoldDB" id="A0A5E4UK14"/>
<dbReference type="SUPFAM" id="SSF55729">
    <property type="entry name" value="Acyl-CoA N-acyltransferases (Nat)"/>
    <property type="match status" value="1"/>
</dbReference>
<evidence type="ECO:0000313" key="2">
    <source>
        <dbReference type="Proteomes" id="UP000367825"/>
    </source>
</evidence>
<dbReference type="Proteomes" id="UP000367825">
    <property type="component" value="Unassembled WGS sequence"/>
</dbReference>
<gene>
    <name evidence="1" type="ORF">PNO31109_02036</name>
</gene>
<reference evidence="1 2" key="1">
    <citation type="submission" date="2019-08" db="EMBL/GenBank/DDBJ databases">
        <authorList>
            <person name="Peeters C."/>
        </authorList>
    </citation>
    <scope>NUCLEOTIDE SEQUENCE [LARGE SCALE GENOMIC DNA]</scope>
    <source>
        <strain evidence="1 2">LMG 31109</strain>
    </source>
</reference>